<feature type="domain" description="Cytochrome c" evidence="7">
    <location>
        <begin position="658"/>
        <end position="771"/>
    </location>
</feature>
<dbReference type="SUPFAM" id="SSF46626">
    <property type="entry name" value="Cytochrome c"/>
    <property type="match status" value="1"/>
</dbReference>
<name>A0A150RG02_SORCE</name>
<dbReference type="InterPro" id="IPR051200">
    <property type="entry name" value="Host-pathogen_enzymatic-act"/>
</dbReference>
<feature type="region of interest" description="Disordered" evidence="5">
    <location>
        <begin position="895"/>
        <end position="931"/>
    </location>
</feature>
<evidence type="ECO:0000256" key="1">
    <source>
        <dbReference type="ARBA" id="ARBA00022617"/>
    </source>
</evidence>
<dbReference type="InterPro" id="IPR015943">
    <property type="entry name" value="WD40/YVTN_repeat-like_dom_sf"/>
</dbReference>
<dbReference type="Proteomes" id="UP000075515">
    <property type="component" value="Unassembled WGS sequence"/>
</dbReference>
<dbReference type="PANTHER" id="PTHR47197:SF3">
    <property type="entry name" value="DIHYDRO-HEME D1 DEHYDROGENASE"/>
    <property type="match status" value="1"/>
</dbReference>
<dbReference type="GO" id="GO:0009055">
    <property type="term" value="F:electron transfer activity"/>
    <property type="evidence" value="ECO:0007669"/>
    <property type="project" value="InterPro"/>
</dbReference>
<dbReference type="PANTHER" id="PTHR47197">
    <property type="entry name" value="PROTEIN NIRF"/>
    <property type="match status" value="1"/>
</dbReference>
<feature type="signal peptide" evidence="6">
    <location>
        <begin position="1"/>
        <end position="31"/>
    </location>
</feature>
<evidence type="ECO:0000256" key="2">
    <source>
        <dbReference type="ARBA" id="ARBA00022723"/>
    </source>
</evidence>
<evidence type="ECO:0000256" key="6">
    <source>
        <dbReference type="SAM" id="SignalP"/>
    </source>
</evidence>
<proteinExistence type="predicted"/>
<dbReference type="SUPFAM" id="SSF63829">
    <property type="entry name" value="Calcium-dependent phosphotriesterase"/>
    <property type="match status" value="1"/>
</dbReference>
<protein>
    <recommendedName>
        <fullName evidence="7">Cytochrome c domain-containing protein</fullName>
    </recommendedName>
</protein>
<dbReference type="InterPro" id="IPR036909">
    <property type="entry name" value="Cyt_c-like_dom_sf"/>
</dbReference>
<keyword evidence="3 4" id="KW-0408">Iron</keyword>
<comment type="caution">
    <text evidence="8">The sequence shown here is derived from an EMBL/GenBank/DDBJ whole genome shotgun (WGS) entry which is preliminary data.</text>
</comment>
<dbReference type="GO" id="GO:0046872">
    <property type="term" value="F:metal ion binding"/>
    <property type="evidence" value="ECO:0007669"/>
    <property type="project" value="UniProtKB-KW"/>
</dbReference>
<feature type="domain" description="Cytochrome c" evidence="7">
    <location>
        <begin position="490"/>
        <end position="643"/>
    </location>
</feature>
<keyword evidence="1 4" id="KW-0349">Heme</keyword>
<accession>A0A150RG02</accession>
<evidence type="ECO:0000313" key="9">
    <source>
        <dbReference type="Proteomes" id="UP000075515"/>
    </source>
</evidence>
<gene>
    <name evidence="8" type="ORF">BE18_16990</name>
</gene>
<dbReference type="GO" id="GO:0020037">
    <property type="term" value="F:heme binding"/>
    <property type="evidence" value="ECO:0007669"/>
    <property type="project" value="InterPro"/>
</dbReference>
<sequence length="931" mass="99545">MTRLPGSRWATLGALVASLTAVSLSGGPALAAPSFTAFESGQVRPLAISPDGKLLFAVNTPDNRLEVFRIGSSGLEHRTSISVGLEPVAVAARSNNEVWVVNHLSDSVSVVQLGLGGQTGHVVRTLLVGDEPRDIVFAGPGRNRAFITTAHRGQNVPYDPQFTTPGVGRADVWVFNANQLGPSLGGNPLNIITLFSDTPRALAVTPDGTRVYAAAFHSGNRTATVNEALVPDGFGPNGAPGPSTNFEGAPAPEVAVIVKYDGGHWYDERGKLWDDQMRFSLPDKDVFVIDATANPPAWISGAQGFFSGVGTILFNMAVNPVNGKVYVANTEAFSQQNFEGPGLFAGETTRGHLHESRITVLSPGSVAPRHLNKHIDYSTCCAPVPNAENAKSLAFPQEMAVTSNGATLYVAALGSSKIGVFSTAALENDTFVPSTANQIPVSGGGPTGLVLDESRNRLYVLTRFDNSISIINTTTKTEVGHVPMHNPEPASIVNGRRFLYDASLTSSHGDSACASCHVFGDLDDLAWNLGNPDASVVTDPGPFPFGLYDVIFNQEITDPIFHPMKGPMMTQSLRGLANHGPMHWRGDRTGGNLEPSAQPDDGAFDEREAFRQFQVAFADLLGRSGPLPPEDMEAFTDFMLQVTYPPNPIRNLDNSLTPDQQAGKDFYNGPVVNSIASCGGCHVVDPDANPGDDFPGFFGTSGASVFDFQTQLFKIPQLRNVYTKVGAFGLPDIPFVFLPRDNQHMGDQIRGFGILNNGTVDTMYRFFSAIGFSDQFPNNADAIPFTPAGDVLRRQLEAYVLAIESNMAPIVGQQVTLNHNNSAVAGPRIDLLMDRADLGECDLVAKTQGFLHEVGFLYVGNGHFLTDRQLLPPISDTVLRLLSTQTHHDLTYTCMPPGSGARAGIDRDSDGFLDGDERDAGSDPADPNSTP</sequence>
<dbReference type="EMBL" id="JEMC01003709">
    <property type="protein sequence ID" value="KYF79100.1"/>
    <property type="molecule type" value="Genomic_DNA"/>
</dbReference>
<evidence type="ECO:0000256" key="3">
    <source>
        <dbReference type="ARBA" id="ARBA00023004"/>
    </source>
</evidence>
<dbReference type="InterPro" id="IPR009056">
    <property type="entry name" value="Cyt_c-like_dom"/>
</dbReference>
<evidence type="ECO:0000259" key="7">
    <source>
        <dbReference type="PROSITE" id="PS51007"/>
    </source>
</evidence>
<dbReference type="Gene3D" id="2.130.10.10">
    <property type="entry name" value="YVTN repeat-like/Quinoprotein amine dehydrogenase"/>
    <property type="match status" value="2"/>
</dbReference>
<keyword evidence="6" id="KW-0732">Signal</keyword>
<keyword evidence="2 4" id="KW-0479">Metal-binding</keyword>
<evidence type="ECO:0000256" key="4">
    <source>
        <dbReference type="PROSITE-ProRule" id="PRU00433"/>
    </source>
</evidence>
<dbReference type="AlphaFoldDB" id="A0A150RG02"/>
<dbReference type="PROSITE" id="PS51007">
    <property type="entry name" value="CYTC"/>
    <property type="match status" value="2"/>
</dbReference>
<evidence type="ECO:0000313" key="8">
    <source>
        <dbReference type="EMBL" id="KYF79100.1"/>
    </source>
</evidence>
<organism evidence="8 9">
    <name type="scientific">Sorangium cellulosum</name>
    <name type="common">Polyangium cellulosum</name>
    <dbReference type="NCBI Taxonomy" id="56"/>
    <lineage>
        <taxon>Bacteria</taxon>
        <taxon>Pseudomonadati</taxon>
        <taxon>Myxococcota</taxon>
        <taxon>Polyangia</taxon>
        <taxon>Polyangiales</taxon>
        <taxon>Polyangiaceae</taxon>
        <taxon>Sorangium</taxon>
    </lineage>
</organism>
<evidence type="ECO:0000256" key="5">
    <source>
        <dbReference type="SAM" id="MobiDB-lite"/>
    </source>
</evidence>
<reference evidence="8 9" key="1">
    <citation type="submission" date="2014-02" db="EMBL/GenBank/DDBJ databases">
        <title>The small core and large imbalanced accessory genome model reveals a collaborative survival strategy of Sorangium cellulosum strains in nature.</title>
        <authorList>
            <person name="Han K."/>
            <person name="Peng R."/>
            <person name="Blom J."/>
            <person name="Li Y.-Z."/>
        </authorList>
    </citation>
    <scope>NUCLEOTIDE SEQUENCE [LARGE SCALE GENOMIC DNA]</scope>
    <source>
        <strain evidence="8 9">So0149</strain>
    </source>
</reference>
<feature type="chain" id="PRO_5007568068" description="Cytochrome c domain-containing protein" evidence="6">
    <location>
        <begin position="32"/>
        <end position="931"/>
    </location>
</feature>